<reference evidence="2" key="1">
    <citation type="journal article" date="2014" name="Int. J. Syst. Evol. Microbiol.">
        <title>Complete genome sequence of Corynebacterium casei LMG S-19264T (=DSM 44701T), isolated from a smear-ripened cheese.</title>
        <authorList>
            <consortium name="US DOE Joint Genome Institute (JGI-PGF)"/>
            <person name="Walter F."/>
            <person name="Albersmeier A."/>
            <person name="Kalinowski J."/>
            <person name="Ruckert C."/>
        </authorList>
    </citation>
    <scope>NUCLEOTIDE SEQUENCE</scope>
    <source>
        <strain evidence="2">CGMCC 1.15095</strain>
    </source>
</reference>
<dbReference type="Proteomes" id="UP000608154">
    <property type="component" value="Unassembled WGS sequence"/>
</dbReference>
<feature type="domain" description="2,4-diaminopentanoate dehydrogenase C-terminal" evidence="1">
    <location>
        <begin position="176"/>
        <end position="320"/>
    </location>
</feature>
<keyword evidence="3" id="KW-1185">Reference proteome</keyword>
<dbReference type="InterPro" id="IPR045760">
    <property type="entry name" value="DAP_DH_C"/>
</dbReference>
<reference evidence="2" key="2">
    <citation type="submission" date="2020-09" db="EMBL/GenBank/DDBJ databases">
        <authorList>
            <person name="Sun Q."/>
            <person name="Zhou Y."/>
        </authorList>
    </citation>
    <scope>NUCLEOTIDE SEQUENCE</scope>
    <source>
        <strain evidence="2">CGMCC 1.15095</strain>
    </source>
</reference>
<accession>A0A916TR58</accession>
<protein>
    <recommendedName>
        <fullName evidence="1">2,4-diaminopentanoate dehydrogenase C-terminal domain-containing protein</fullName>
    </recommendedName>
</protein>
<dbReference type="Pfam" id="PF19328">
    <property type="entry name" value="DAP_DH_C"/>
    <property type="match status" value="1"/>
</dbReference>
<dbReference type="RefSeq" id="WP_229735746.1">
    <property type="nucleotide sequence ID" value="NZ_BMHK01000001.1"/>
</dbReference>
<evidence type="ECO:0000313" key="2">
    <source>
        <dbReference type="EMBL" id="GGB85795.1"/>
    </source>
</evidence>
<dbReference type="EMBL" id="BMHK01000001">
    <property type="protein sequence ID" value="GGB85795.1"/>
    <property type="molecule type" value="Genomic_DNA"/>
</dbReference>
<organism evidence="2 3">
    <name type="scientific">Novosphingobium endophyticum</name>
    <dbReference type="NCBI Taxonomy" id="1955250"/>
    <lineage>
        <taxon>Bacteria</taxon>
        <taxon>Pseudomonadati</taxon>
        <taxon>Pseudomonadota</taxon>
        <taxon>Alphaproteobacteria</taxon>
        <taxon>Sphingomonadales</taxon>
        <taxon>Sphingomonadaceae</taxon>
        <taxon>Novosphingobium</taxon>
    </lineage>
</organism>
<comment type="caution">
    <text evidence="2">The sequence shown here is derived from an EMBL/GenBank/DDBJ whole genome shotgun (WGS) entry which is preliminary data.</text>
</comment>
<sequence length="326" mass="35562">MRAVIDHPWMQLVGLWVHSPEKVSRDAGDLCGRARTGVIATNSIDEIVALDADCVLYLPQGLDVDAVCRILASGKNVVSSRFEFLHPPSMDPEIRTRIEAACAAGGTSIYGTGSSPGFVTEALPLVLMSIQRHLDCLTIDEFADMREVRSPEMVFTHMGFGKPIADFDPSTLGDSKVGFAQSLRLVGEGLGLPLEKVTADAEVAGVRKAFDLHGRRLEPGMVAAQRTTLSGWHNGQVILRFRANWYCSTDIDADWDLREVGWRIRLDGDAPLDISITNPVSRDMLSEVAPNKTPFRIVNAVPYVCAAPPGIRTTLDLPQIIPFLGE</sequence>
<dbReference type="AlphaFoldDB" id="A0A916TR58"/>
<evidence type="ECO:0000259" key="1">
    <source>
        <dbReference type="Pfam" id="PF19328"/>
    </source>
</evidence>
<dbReference type="InterPro" id="IPR036291">
    <property type="entry name" value="NAD(P)-bd_dom_sf"/>
</dbReference>
<dbReference type="CDD" id="cd24146">
    <property type="entry name" value="nat-AmDH_N_like"/>
    <property type="match status" value="1"/>
</dbReference>
<name>A0A916TR58_9SPHN</name>
<dbReference type="Gene3D" id="3.40.50.720">
    <property type="entry name" value="NAD(P)-binding Rossmann-like Domain"/>
    <property type="match status" value="1"/>
</dbReference>
<dbReference type="SUPFAM" id="SSF51735">
    <property type="entry name" value="NAD(P)-binding Rossmann-fold domains"/>
    <property type="match status" value="1"/>
</dbReference>
<gene>
    <name evidence="2" type="ORF">GCM10011494_00080</name>
</gene>
<proteinExistence type="predicted"/>
<evidence type="ECO:0000313" key="3">
    <source>
        <dbReference type="Proteomes" id="UP000608154"/>
    </source>
</evidence>